<evidence type="ECO:0000313" key="4">
    <source>
        <dbReference type="Proteomes" id="UP000006903"/>
    </source>
</evidence>
<accession>B8D4T3</accession>
<dbReference type="InterPro" id="IPR005537">
    <property type="entry name" value="RAMP_III_fam"/>
</dbReference>
<dbReference type="eggNOG" id="arCOG02661">
    <property type="taxonomic scope" value="Archaea"/>
</dbReference>
<dbReference type="HOGENOM" id="CLU_053305_3_0_2"/>
<name>B8D4T3_DESA1</name>
<dbReference type="KEGG" id="dka:DKAM_0788"/>
<organism evidence="3 4">
    <name type="scientific">Desulfurococcus amylolyticus (strain DSM 18924 / JCM 16383 / VKM B-2413 / 1221n)</name>
    <name type="common">Desulfurococcus kamchatkensis</name>
    <dbReference type="NCBI Taxonomy" id="490899"/>
    <lineage>
        <taxon>Archaea</taxon>
        <taxon>Thermoproteota</taxon>
        <taxon>Thermoprotei</taxon>
        <taxon>Desulfurococcales</taxon>
        <taxon>Desulfurococcaceae</taxon>
        <taxon>Desulfurococcus</taxon>
    </lineage>
</organism>
<gene>
    <name evidence="3" type="ordered locus">DKAM_0788</name>
</gene>
<sequence length="272" mass="29355">MKCYLGENERVASKSASGKAVTDYMPMFSRHVTVKLYEALDCRKIVDGVNSYVKSLYEEVSKLFDASFLVEAKLESRLTIWVSTPTLPLEVNISWDPVLNVPFIPSSSLKGAVRAYIESYSGSNQAILSLKKKADILFGSDTGGLGLVHFFDGYPIGCGEDGKLLEPDVITPHYSEVKGSIDEASARPVPIVFPTIARGVKFGVIVGIDYCDESGSMRLSNDDLINLLEALKGAMSAGIGAKTSVGYGRLTVTPHKLEPKNTGCGSSREATK</sequence>
<evidence type="ECO:0000313" key="3">
    <source>
        <dbReference type="EMBL" id="ACL11114.1"/>
    </source>
</evidence>
<dbReference type="NCBIfam" id="TIGR01898">
    <property type="entry name" value="cas_TM1791_cmr6"/>
    <property type="match status" value="1"/>
</dbReference>
<dbReference type="InterPro" id="IPR010172">
    <property type="entry name" value="CRISPR-assoc_prot_TM1791"/>
</dbReference>
<protein>
    <submittedName>
        <fullName evidence="3">CRISPR-associated RAMP protein, Cmr6 family</fullName>
    </submittedName>
</protein>
<keyword evidence="1" id="KW-0051">Antiviral defense</keyword>
<dbReference type="PANTHER" id="PTHR39965:SF1">
    <property type="entry name" value="CRISPR SYSTEM CMR SUBUNIT CMR6"/>
    <property type="match status" value="1"/>
</dbReference>
<reference evidence="3 4" key="1">
    <citation type="journal article" date="2009" name="J. Bacteriol.">
        <title>Complete genome sequence of the anaerobic, protein-degrading hyperthermophilic crenarchaeon Desulfurococcus kamchatkensis.</title>
        <authorList>
            <person name="Ravin N.V."/>
            <person name="Mardanov A.V."/>
            <person name="Beletsky A.V."/>
            <person name="Kublanov I.V."/>
            <person name="Kolganova T.V."/>
            <person name="Lebedinsky A.V."/>
            <person name="Chernyh N.A."/>
            <person name="Bonch-Osmolovskaya E.A."/>
            <person name="Skryabin K.G."/>
        </authorList>
    </citation>
    <scope>NUCLEOTIDE SEQUENCE [LARGE SCALE GENOMIC DNA]</scope>
    <source>
        <strain evidence="4">DSM 18924 / JCM 16383 / VKM B-2413 / 1221n</strain>
    </source>
</reference>
<dbReference type="Proteomes" id="UP000006903">
    <property type="component" value="Chromosome"/>
</dbReference>
<dbReference type="AlphaFoldDB" id="B8D4T3"/>
<dbReference type="STRING" id="490899.DKAM_0788"/>
<dbReference type="Pfam" id="PF03787">
    <property type="entry name" value="RAMPs"/>
    <property type="match status" value="1"/>
</dbReference>
<evidence type="ECO:0000259" key="2">
    <source>
        <dbReference type="Pfam" id="PF03787"/>
    </source>
</evidence>
<dbReference type="GO" id="GO:0051607">
    <property type="term" value="P:defense response to virus"/>
    <property type="evidence" value="ECO:0007669"/>
    <property type="project" value="UniProtKB-KW"/>
</dbReference>
<evidence type="ECO:0000256" key="1">
    <source>
        <dbReference type="ARBA" id="ARBA00023118"/>
    </source>
</evidence>
<proteinExistence type="predicted"/>
<dbReference type="PANTHER" id="PTHR39965">
    <property type="entry name" value="CRISPR SYSTEM CMR SUBUNIT CMR6"/>
    <property type="match status" value="1"/>
</dbReference>
<dbReference type="EMBL" id="CP001140">
    <property type="protein sequence ID" value="ACL11114.1"/>
    <property type="molecule type" value="Genomic_DNA"/>
</dbReference>
<feature type="domain" description="CRISPR type III-associated protein" evidence="2">
    <location>
        <begin position="91"/>
        <end position="250"/>
    </location>
</feature>